<reference evidence="1 2" key="1">
    <citation type="submission" date="2021-06" db="EMBL/GenBank/DDBJ databases">
        <authorList>
            <person name="Palmer J.M."/>
        </authorList>
    </citation>
    <scope>NUCLEOTIDE SEQUENCE [LARGE SCALE GENOMIC DNA]</scope>
    <source>
        <strain evidence="1 2">XC_2019</strain>
        <tissue evidence="1">Muscle</tissue>
    </source>
</reference>
<comment type="caution">
    <text evidence="1">The sequence shown here is derived from an EMBL/GenBank/DDBJ whole genome shotgun (WGS) entry which is preliminary data.</text>
</comment>
<organism evidence="1 2">
    <name type="scientific">Xenoophorus captivus</name>
    <dbReference type="NCBI Taxonomy" id="1517983"/>
    <lineage>
        <taxon>Eukaryota</taxon>
        <taxon>Metazoa</taxon>
        <taxon>Chordata</taxon>
        <taxon>Craniata</taxon>
        <taxon>Vertebrata</taxon>
        <taxon>Euteleostomi</taxon>
        <taxon>Actinopterygii</taxon>
        <taxon>Neopterygii</taxon>
        <taxon>Teleostei</taxon>
        <taxon>Neoteleostei</taxon>
        <taxon>Acanthomorphata</taxon>
        <taxon>Ovalentaria</taxon>
        <taxon>Atherinomorphae</taxon>
        <taxon>Cyprinodontiformes</taxon>
        <taxon>Goodeidae</taxon>
        <taxon>Xenoophorus</taxon>
    </lineage>
</organism>
<evidence type="ECO:0000313" key="1">
    <source>
        <dbReference type="EMBL" id="MEQ2190350.1"/>
    </source>
</evidence>
<dbReference type="EMBL" id="JAHRIN010000006">
    <property type="protein sequence ID" value="MEQ2190350.1"/>
    <property type="molecule type" value="Genomic_DNA"/>
</dbReference>
<dbReference type="Pfam" id="PF00435">
    <property type="entry name" value="Spectrin"/>
    <property type="match status" value="1"/>
</dbReference>
<sequence>MVCRAAFSLSKPNSSMQCVYQAIKAETDGLREELEFVRTLGADLIFACGETEKPEVKKTIDEMNAAWEGLNRTWRERMERLEEAMTASVQYQDALQHKLEAALLALGQFQHALSELQAWLSHTHTTLDTQRPISSDPKAIEIELAKHHVRLESVLSLGLFFHVYRFCSVTCKSPLPHPGFT</sequence>
<dbReference type="Proteomes" id="UP001434883">
    <property type="component" value="Unassembled WGS sequence"/>
</dbReference>
<dbReference type="InterPro" id="IPR043197">
    <property type="entry name" value="Plakin"/>
</dbReference>
<dbReference type="PANTHER" id="PTHR23169:SF25">
    <property type="entry name" value="MICROTUBULE-ACTIN CROSS-LINKING FACTOR 1, ISOFORMS 1_2_3_4_5"/>
    <property type="match status" value="1"/>
</dbReference>
<keyword evidence="2" id="KW-1185">Reference proteome</keyword>
<protein>
    <recommendedName>
        <fullName evidence="3">Dystrophin</fullName>
    </recommendedName>
</protein>
<dbReference type="SUPFAM" id="SSF46966">
    <property type="entry name" value="Spectrin repeat"/>
    <property type="match status" value="2"/>
</dbReference>
<gene>
    <name evidence="1" type="ORF">XENOCAPTIV_026476</name>
</gene>
<dbReference type="InterPro" id="IPR002017">
    <property type="entry name" value="Spectrin_repeat"/>
</dbReference>
<name>A0ABV0Q3I3_9TELE</name>
<evidence type="ECO:0000313" key="2">
    <source>
        <dbReference type="Proteomes" id="UP001434883"/>
    </source>
</evidence>
<dbReference type="Gene3D" id="1.20.58.60">
    <property type="match status" value="2"/>
</dbReference>
<accession>A0ABV0Q3I3</accession>
<evidence type="ECO:0008006" key="3">
    <source>
        <dbReference type="Google" id="ProtNLM"/>
    </source>
</evidence>
<proteinExistence type="predicted"/>
<dbReference type="PANTHER" id="PTHR23169">
    <property type="entry name" value="ENVOPLAKIN"/>
    <property type="match status" value="1"/>
</dbReference>